<organism evidence="3 4">
    <name type="scientific">Castanea mollissima</name>
    <name type="common">Chinese chestnut</name>
    <dbReference type="NCBI Taxonomy" id="60419"/>
    <lineage>
        <taxon>Eukaryota</taxon>
        <taxon>Viridiplantae</taxon>
        <taxon>Streptophyta</taxon>
        <taxon>Embryophyta</taxon>
        <taxon>Tracheophyta</taxon>
        <taxon>Spermatophyta</taxon>
        <taxon>Magnoliopsida</taxon>
        <taxon>eudicotyledons</taxon>
        <taxon>Gunneridae</taxon>
        <taxon>Pentapetalae</taxon>
        <taxon>rosids</taxon>
        <taxon>fabids</taxon>
        <taxon>Fagales</taxon>
        <taxon>Fagaceae</taxon>
        <taxon>Castanea</taxon>
    </lineage>
</organism>
<dbReference type="InterPro" id="IPR001810">
    <property type="entry name" value="F-box_dom"/>
</dbReference>
<dbReference type="OrthoDB" id="1533516at2759"/>
<comment type="caution">
    <text evidence="3">The sequence shown here is derived from an EMBL/GenBank/DDBJ whole genome shotgun (WGS) entry which is preliminary data.</text>
</comment>
<name>A0A8J4RGP4_9ROSI</name>
<evidence type="ECO:0000313" key="4">
    <source>
        <dbReference type="Proteomes" id="UP000737018"/>
    </source>
</evidence>
<protein>
    <recommendedName>
        <fullName evidence="5">F-box domain-containing protein</fullName>
    </recommendedName>
</protein>
<dbReference type="Pfam" id="PF24750">
    <property type="entry name" value="b-prop_At3g26010-like"/>
    <property type="match status" value="1"/>
</dbReference>
<dbReference type="Proteomes" id="UP000737018">
    <property type="component" value="Unassembled WGS sequence"/>
</dbReference>
<dbReference type="SUPFAM" id="SSF81383">
    <property type="entry name" value="F-box domain"/>
    <property type="match status" value="1"/>
</dbReference>
<keyword evidence="4" id="KW-1185">Reference proteome</keyword>
<dbReference type="EMBL" id="JRKL02000634">
    <property type="protein sequence ID" value="KAF3969570.1"/>
    <property type="molecule type" value="Genomic_DNA"/>
</dbReference>
<dbReference type="InterPro" id="IPR036047">
    <property type="entry name" value="F-box-like_dom_sf"/>
</dbReference>
<dbReference type="AlphaFoldDB" id="A0A8J4RGP4"/>
<accession>A0A8J4RGP4</accession>
<proteinExistence type="predicted"/>
<dbReference type="PANTHER" id="PTHR31672:SF9">
    <property type="entry name" value="F-BOX DOMAIN-CONTAINING PROTEIN"/>
    <property type="match status" value="1"/>
</dbReference>
<dbReference type="InterPro" id="IPR017451">
    <property type="entry name" value="F-box-assoc_interact_dom"/>
</dbReference>
<evidence type="ECO:0008006" key="5">
    <source>
        <dbReference type="Google" id="ProtNLM"/>
    </source>
</evidence>
<dbReference type="InterPro" id="IPR050796">
    <property type="entry name" value="SCF_F-box_component"/>
</dbReference>
<evidence type="ECO:0000313" key="3">
    <source>
        <dbReference type="EMBL" id="KAF3969570.1"/>
    </source>
</evidence>
<feature type="domain" description="F-box" evidence="1">
    <location>
        <begin position="55"/>
        <end position="90"/>
    </location>
</feature>
<sequence length="442" mass="50669">MPPPLLITDVMIMERRPFSSASNLPALIAIAGYNLVEMKYEKKAHDSVHAALASDDILCEILLRLPEKSVFKLILVSKKWLHLICSNSFRSSYHSRWRENVHLLGFFVCNFLYLGRPRDGFRRPPWEPALPLLSTCKEGDDLKFSGILKQLGYFIDSSNGLLLCGRHPMTYYVWNPITKQPYQLPQPQQFYRSLCMAFIIEDSHDDAICYKVIRAKCVCKPVDVNTVSIETFSSKTSTWKQSTLTCSSSFALCPRTVATVIKGVVHWFAAQRNLAIYDLYLGLRRISLIKLPAGELSYDYEESVLGESSDGLLQYGQSSMLGIEIWVLEKKQSSNSSIYKSTHSGERWILRHKLNFRAMWKQNPTFTEHSKESQILSFLPRNSESVFIRSGSNIFLYDFESKRLEVVHYQGRGSSISWDSSKIVPYFRPTWPCSSYVNDLTV</sequence>
<reference evidence="3" key="1">
    <citation type="submission" date="2020-03" db="EMBL/GenBank/DDBJ databases">
        <title>Castanea mollissima Vanexum genome sequencing.</title>
        <authorList>
            <person name="Staton M."/>
        </authorList>
    </citation>
    <scope>NUCLEOTIDE SEQUENCE</scope>
    <source>
        <tissue evidence="3">Leaf</tissue>
    </source>
</reference>
<gene>
    <name evidence="3" type="ORF">CMV_006650</name>
</gene>
<evidence type="ECO:0000259" key="1">
    <source>
        <dbReference type="Pfam" id="PF00646"/>
    </source>
</evidence>
<evidence type="ECO:0000259" key="2">
    <source>
        <dbReference type="Pfam" id="PF24750"/>
    </source>
</evidence>
<feature type="domain" description="F-box protein At3g26010-like beta-propeller" evidence="2">
    <location>
        <begin position="153"/>
        <end position="331"/>
    </location>
</feature>
<dbReference type="PANTHER" id="PTHR31672">
    <property type="entry name" value="BNACNNG10540D PROTEIN"/>
    <property type="match status" value="1"/>
</dbReference>
<dbReference type="Pfam" id="PF00646">
    <property type="entry name" value="F-box"/>
    <property type="match status" value="1"/>
</dbReference>
<dbReference type="InterPro" id="IPR056592">
    <property type="entry name" value="Beta-prop_At3g26010-like"/>
</dbReference>
<dbReference type="NCBIfam" id="TIGR01640">
    <property type="entry name" value="F_box_assoc_1"/>
    <property type="match status" value="1"/>
</dbReference>